<protein>
    <submittedName>
        <fullName evidence="2">AAA family ATPase</fullName>
    </submittedName>
</protein>
<accession>A0A848CDP3</accession>
<dbReference type="SUPFAM" id="SSF52540">
    <property type="entry name" value="P-loop containing nucleoside triphosphate hydrolases"/>
    <property type="match status" value="1"/>
</dbReference>
<dbReference type="RefSeq" id="WP_168936038.1">
    <property type="nucleotide sequence ID" value="NZ_JABAFY010000037.1"/>
</dbReference>
<dbReference type="PANTHER" id="PTHR43566:SF2">
    <property type="entry name" value="DUF4143 DOMAIN-CONTAINING PROTEIN"/>
    <property type="match status" value="1"/>
</dbReference>
<dbReference type="Gene3D" id="3.40.50.300">
    <property type="entry name" value="P-loop containing nucleotide triphosphate hydrolases"/>
    <property type="match status" value="1"/>
</dbReference>
<name>A0A848CDP3_9BACT</name>
<gene>
    <name evidence="2" type="ORF">HF854_09345</name>
</gene>
<sequence length="73" mass="8028">MYLTRSLEKIVSTASGFFPVVLVTGARQVGKTTLLRQMMESSGVQGYVSLDDPLRREMATSDPGLFIKNSFVV</sequence>
<proteinExistence type="predicted"/>
<dbReference type="Pfam" id="PF13173">
    <property type="entry name" value="AAA_14"/>
    <property type="match status" value="1"/>
</dbReference>
<dbReference type="Proteomes" id="UP000522333">
    <property type="component" value="Unassembled WGS sequence"/>
</dbReference>
<feature type="domain" description="AAA" evidence="1">
    <location>
        <begin position="19"/>
        <end position="66"/>
    </location>
</feature>
<dbReference type="AlphaFoldDB" id="A0A848CDP3"/>
<dbReference type="InterPro" id="IPR027417">
    <property type="entry name" value="P-loop_NTPase"/>
</dbReference>
<comment type="caution">
    <text evidence="2">The sequence shown here is derived from an EMBL/GenBank/DDBJ whole genome shotgun (WGS) entry which is preliminary data.</text>
</comment>
<evidence type="ECO:0000313" key="2">
    <source>
        <dbReference type="EMBL" id="NME52715.1"/>
    </source>
</evidence>
<evidence type="ECO:0000259" key="1">
    <source>
        <dbReference type="Pfam" id="PF13173"/>
    </source>
</evidence>
<reference evidence="2 3" key="1">
    <citation type="submission" date="2020-04" db="EMBL/GenBank/DDBJ databases">
        <authorList>
            <person name="Hitch T.C.A."/>
            <person name="Wylensek D."/>
            <person name="Clavel T."/>
        </authorList>
    </citation>
    <scope>NUCLEOTIDE SEQUENCE [LARGE SCALE GENOMIC DNA]</scope>
    <source>
        <strain evidence="2 3">PG-251-APC-1</strain>
    </source>
</reference>
<evidence type="ECO:0000313" key="3">
    <source>
        <dbReference type="Proteomes" id="UP000522333"/>
    </source>
</evidence>
<dbReference type="InterPro" id="IPR041682">
    <property type="entry name" value="AAA_14"/>
</dbReference>
<organism evidence="2 3">
    <name type="scientific">Desulfovibrio piger</name>
    <dbReference type="NCBI Taxonomy" id="901"/>
    <lineage>
        <taxon>Bacteria</taxon>
        <taxon>Pseudomonadati</taxon>
        <taxon>Thermodesulfobacteriota</taxon>
        <taxon>Desulfovibrionia</taxon>
        <taxon>Desulfovibrionales</taxon>
        <taxon>Desulfovibrionaceae</taxon>
        <taxon>Desulfovibrio</taxon>
    </lineage>
</organism>
<dbReference type="EMBL" id="JABAFY010000037">
    <property type="protein sequence ID" value="NME52715.1"/>
    <property type="molecule type" value="Genomic_DNA"/>
</dbReference>
<dbReference type="PANTHER" id="PTHR43566">
    <property type="entry name" value="CONSERVED PROTEIN"/>
    <property type="match status" value="1"/>
</dbReference>